<dbReference type="InterPro" id="IPR007700">
    <property type="entry name" value="DUF668"/>
</dbReference>
<dbReference type="PANTHER" id="PTHR31730:SF18">
    <property type="entry name" value="PROTEIN PSK SIMULATOR 2"/>
    <property type="match status" value="1"/>
</dbReference>
<reference evidence="4 5" key="1">
    <citation type="submission" date="2017-09" db="EMBL/GenBank/DDBJ databases">
        <title>WGS assembly of Aquilegia coerulea Goldsmith.</title>
        <authorList>
            <person name="Hodges S."/>
            <person name="Kramer E."/>
            <person name="Nordborg M."/>
            <person name="Tomkins J."/>
            <person name="Borevitz J."/>
            <person name="Derieg N."/>
            <person name="Yan J."/>
            <person name="Mihaltcheva S."/>
            <person name="Hayes R.D."/>
            <person name="Rokhsar D."/>
        </authorList>
    </citation>
    <scope>NUCLEOTIDE SEQUENCE [LARGE SCALE GENOMIC DNA]</scope>
    <source>
        <strain evidence="5">cv. Goldsmith</strain>
    </source>
</reference>
<dbReference type="OrthoDB" id="2020544at2759"/>
<name>A0A2G5F3T9_AQUCA</name>
<evidence type="ECO:0000259" key="2">
    <source>
        <dbReference type="Pfam" id="PF05003"/>
    </source>
</evidence>
<accession>A0A2G5F3T9</accession>
<dbReference type="GO" id="GO:0045927">
    <property type="term" value="P:positive regulation of growth"/>
    <property type="evidence" value="ECO:0007669"/>
    <property type="project" value="InterPro"/>
</dbReference>
<dbReference type="Pfam" id="PF05003">
    <property type="entry name" value="DUF668"/>
    <property type="match status" value="1"/>
</dbReference>
<protein>
    <recommendedName>
        <fullName evidence="6">DUF668 domain-containing protein</fullName>
    </recommendedName>
</protein>
<proteinExistence type="predicted"/>
<dbReference type="PANTHER" id="PTHR31730">
    <property type="entry name" value="OS01G0873900 PROTEIN"/>
    <property type="match status" value="1"/>
</dbReference>
<dbReference type="InterPro" id="IPR045021">
    <property type="entry name" value="PSI1/2/3"/>
</dbReference>
<feature type="domain" description="DUF668" evidence="2">
    <location>
        <begin position="343"/>
        <end position="428"/>
    </location>
</feature>
<dbReference type="Proteomes" id="UP000230069">
    <property type="component" value="Unassembled WGS sequence"/>
</dbReference>
<gene>
    <name evidence="4" type="ORF">AQUCO_00200567v1</name>
</gene>
<evidence type="ECO:0000313" key="4">
    <source>
        <dbReference type="EMBL" id="PIA62639.1"/>
    </source>
</evidence>
<dbReference type="InParanoid" id="A0A2G5F3T9"/>
<sequence>MTNIIFVAIQDDDQSISSSSSSPEHHASSSSSSIELNLSSTVTSARAIPTAYQVPRMRSLLKRAVEVIDILGKNLPNLNPSIGFISGMASRGNKISILAFEVANTIVKGANLFQSLSVENIQFLNEGVLHSDGVQRLVSTNMKELRNIATADKWDEFDVFCKEVGRFGDMCEDPQWHNLYRKSHRFCKCTNKVLKEQTEMTFQELTSLARLTTELYHELHALDRLLQDYCRKLVEVDSTHLPGESLMILHSKVKFQSKLVRVVKKKSLWCKSLEEVVEKLCDVATFIRHEIMEAYGNDRSEEVLPTQVSKTKIEKRQGKKQWILSMDMNNGTTSSDTNQSAQRLGVCGLALHYANIINQIDNIVSQSTSLPPNMRDTLYQGLPSAVKAALRSRLQSFNSKKELTVPQIKAEMEKTLRWLVPVAANTIKAHFGWVGEWTNTGNESMKKTSGQKNPIRLQTLYHAVREETELYILDLVVWLHYLIRQERQCDIGFKPMGPVWSPIHKVLVCPSEPQAETSPARKSQGFFTVKRRETRSLGFSSGSTLSRTFNATQDIEEINISLLDIVDGLHTPISDLF</sequence>
<dbReference type="EMBL" id="KZ305019">
    <property type="protein sequence ID" value="PIA62639.1"/>
    <property type="molecule type" value="Genomic_DNA"/>
</dbReference>
<organism evidence="4 5">
    <name type="scientific">Aquilegia coerulea</name>
    <name type="common">Rocky mountain columbine</name>
    <dbReference type="NCBI Taxonomy" id="218851"/>
    <lineage>
        <taxon>Eukaryota</taxon>
        <taxon>Viridiplantae</taxon>
        <taxon>Streptophyta</taxon>
        <taxon>Embryophyta</taxon>
        <taxon>Tracheophyta</taxon>
        <taxon>Spermatophyta</taxon>
        <taxon>Magnoliopsida</taxon>
        <taxon>Ranunculales</taxon>
        <taxon>Ranunculaceae</taxon>
        <taxon>Thalictroideae</taxon>
        <taxon>Aquilegia</taxon>
    </lineage>
</organism>
<dbReference type="STRING" id="218851.A0A2G5F3T9"/>
<keyword evidence="5" id="KW-1185">Reference proteome</keyword>
<evidence type="ECO:0000313" key="5">
    <source>
        <dbReference type="Proteomes" id="UP000230069"/>
    </source>
</evidence>
<feature type="compositionally biased region" description="Low complexity" evidence="1">
    <location>
        <begin position="15"/>
        <end position="33"/>
    </location>
</feature>
<dbReference type="AlphaFoldDB" id="A0A2G5F3T9"/>
<feature type="domain" description="DUF3475" evidence="3">
    <location>
        <begin position="97"/>
        <end position="153"/>
    </location>
</feature>
<evidence type="ECO:0000259" key="3">
    <source>
        <dbReference type="Pfam" id="PF11961"/>
    </source>
</evidence>
<dbReference type="Pfam" id="PF11961">
    <property type="entry name" value="DUF3475"/>
    <property type="match status" value="1"/>
</dbReference>
<feature type="region of interest" description="Disordered" evidence="1">
    <location>
        <begin position="14"/>
        <end position="33"/>
    </location>
</feature>
<dbReference type="InterPro" id="IPR021864">
    <property type="entry name" value="DUF3475"/>
</dbReference>
<evidence type="ECO:0000256" key="1">
    <source>
        <dbReference type="SAM" id="MobiDB-lite"/>
    </source>
</evidence>
<evidence type="ECO:0008006" key="6">
    <source>
        <dbReference type="Google" id="ProtNLM"/>
    </source>
</evidence>